<dbReference type="STRING" id="312017.I7MLY1"/>
<dbReference type="OrthoDB" id="10264969at2759"/>
<keyword evidence="3" id="KW-1185">Reference proteome</keyword>
<dbReference type="Proteomes" id="UP000009168">
    <property type="component" value="Unassembled WGS sequence"/>
</dbReference>
<dbReference type="PANTHER" id="PTHR42972">
    <property type="entry name" value="TOL-PAL SYSTEM PROTEIN TOLB"/>
    <property type="match status" value="1"/>
</dbReference>
<keyword evidence="1" id="KW-0732">Signal</keyword>
<evidence type="ECO:0000313" key="2">
    <source>
        <dbReference type="EMBL" id="EAS03277.2"/>
    </source>
</evidence>
<dbReference type="EMBL" id="GG662495">
    <property type="protein sequence ID" value="EAS03277.2"/>
    <property type="molecule type" value="Genomic_DNA"/>
</dbReference>
<name>I7MLY1_TETTS</name>
<dbReference type="RefSeq" id="XP_001023522.2">
    <property type="nucleotide sequence ID" value="XM_001023522.2"/>
</dbReference>
<accession>I7MLY1</accession>
<proteinExistence type="predicted"/>
<evidence type="ECO:0000256" key="1">
    <source>
        <dbReference type="SAM" id="SignalP"/>
    </source>
</evidence>
<gene>
    <name evidence="2" type="ORF">TTHERM_00537120</name>
</gene>
<reference evidence="3" key="1">
    <citation type="journal article" date="2006" name="PLoS Biol.">
        <title>Macronuclear genome sequence of the ciliate Tetrahymena thermophila, a model eukaryote.</title>
        <authorList>
            <person name="Eisen J.A."/>
            <person name="Coyne R.S."/>
            <person name="Wu M."/>
            <person name="Wu D."/>
            <person name="Thiagarajan M."/>
            <person name="Wortman J.R."/>
            <person name="Badger J.H."/>
            <person name="Ren Q."/>
            <person name="Amedeo P."/>
            <person name="Jones K.M."/>
            <person name="Tallon L.J."/>
            <person name="Delcher A.L."/>
            <person name="Salzberg S.L."/>
            <person name="Silva J.C."/>
            <person name="Haas B.J."/>
            <person name="Majoros W.H."/>
            <person name="Farzad M."/>
            <person name="Carlton J.M."/>
            <person name="Smith R.K. Jr."/>
            <person name="Garg J."/>
            <person name="Pearlman R.E."/>
            <person name="Karrer K.M."/>
            <person name="Sun L."/>
            <person name="Manning G."/>
            <person name="Elde N.C."/>
            <person name="Turkewitz A.P."/>
            <person name="Asai D.J."/>
            <person name="Wilkes D.E."/>
            <person name="Wang Y."/>
            <person name="Cai H."/>
            <person name="Collins K."/>
            <person name="Stewart B.A."/>
            <person name="Lee S.R."/>
            <person name="Wilamowska K."/>
            <person name="Weinberg Z."/>
            <person name="Ruzzo W.L."/>
            <person name="Wloga D."/>
            <person name="Gaertig J."/>
            <person name="Frankel J."/>
            <person name="Tsao C.-C."/>
            <person name="Gorovsky M.A."/>
            <person name="Keeling P.J."/>
            <person name="Waller R.F."/>
            <person name="Patron N.J."/>
            <person name="Cherry J.M."/>
            <person name="Stover N.A."/>
            <person name="Krieger C.J."/>
            <person name="del Toro C."/>
            <person name="Ryder H.F."/>
            <person name="Williamson S.C."/>
            <person name="Barbeau R.A."/>
            <person name="Hamilton E.P."/>
            <person name="Orias E."/>
        </authorList>
    </citation>
    <scope>NUCLEOTIDE SEQUENCE [LARGE SCALE GENOMIC DNA]</scope>
    <source>
        <strain evidence="3">SB210</strain>
    </source>
</reference>
<sequence>MKKLITLLICSLLISSSFAKLPTFPVDPYGITVGGLSSGAFFAVQMHFAFSKTIKGAAITAGGPYWCAQGNLGYAMSNCMSSPQLIKNDVLNKKAEELAKQGAIDPLVNLSGSRAYIYSGTLDDVVKPDVVKSLQKQYESFGVQTTTVYNVPSQHAYITKNFGNKCNFKGTPYINNCNYDMAYDSLSVLYDDLFPAVDPIASNLIEFDQAPYIGSNYSMNSKGYVYVPTACRQNTDICKLYVQFHGCLQTTQDIGTDYVTKLGLNGVAEANNIIVLYPQAKASKSNPMNPNGCWDWFAYVDNFANTTKYVTKSGAQMAAVWKMVTDLVGYDPETVNIDKLDMDSI</sequence>
<dbReference type="PANTHER" id="PTHR42972:SF8">
    <property type="entry name" value="POLYHYDROXYBUTYRATE DEPOLYMERASE"/>
    <property type="match status" value="1"/>
</dbReference>
<dbReference type="eggNOG" id="ENOG502RYCJ">
    <property type="taxonomic scope" value="Eukaryota"/>
</dbReference>
<dbReference type="InParanoid" id="I7MLY1"/>
<dbReference type="InterPro" id="IPR029058">
    <property type="entry name" value="AB_hydrolase_fold"/>
</dbReference>
<feature type="signal peptide" evidence="1">
    <location>
        <begin position="1"/>
        <end position="19"/>
    </location>
</feature>
<dbReference type="AlphaFoldDB" id="I7MLY1"/>
<organism evidence="2 3">
    <name type="scientific">Tetrahymena thermophila (strain SB210)</name>
    <dbReference type="NCBI Taxonomy" id="312017"/>
    <lineage>
        <taxon>Eukaryota</taxon>
        <taxon>Sar</taxon>
        <taxon>Alveolata</taxon>
        <taxon>Ciliophora</taxon>
        <taxon>Intramacronucleata</taxon>
        <taxon>Oligohymenophorea</taxon>
        <taxon>Hymenostomatida</taxon>
        <taxon>Tetrahymenina</taxon>
        <taxon>Tetrahymenidae</taxon>
        <taxon>Tetrahymena</taxon>
    </lineage>
</organism>
<evidence type="ECO:0000313" key="3">
    <source>
        <dbReference type="Proteomes" id="UP000009168"/>
    </source>
</evidence>
<protein>
    <submittedName>
        <fullName evidence="2">Poly (3-hydroxybutyrate) depolymerase</fullName>
    </submittedName>
</protein>
<dbReference type="KEGG" id="tet:TTHERM_00537120"/>
<dbReference type="SUPFAM" id="SSF53474">
    <property type="entry name" value="alpha/beta-Hydrolases"/>
    <property type="match status" value="1"/>
</dbReference>
<dbReference type="GeneID" id="7842666"/>
<feature type="chain" id="PRO_5003712358" evidence="1">
    <location>
        <begin position="20"/>
        <end position="345"/>
    </location>
</feature>
<dbReference type="Gene3D" id="3.40.50.1820">
    <property type="entry name" value="alpha/beta hydrolase"/>
    <property type="match status" value="2"/>
</dbReference>